<sequence>MKHKGLITIIVTLIMITSSVKGIYMLAQEGTLYIEDIQGDSSVLENVVIKGLIQDKYVGKAFELEGNTVRYEYTLYDHHLNKKWQKGREITERLKLGRNEYLVDLRQLVMQEQRVKVGREYFTDLSVELYTDKGIGYTYTTEVVVKGVRRYIESDPDEFKSYHIDYQNLNGGNAIPFYTFVEDDIYFTITSSLGYTGKNGIFKILGLDEEEKTLDVSRLTTLELGDGDIQVYGITSIDDILILIISIDGILTVKSYDLEGKLLTIEEIGKIDLESSSYEIVVKENVVYLIVNIEWHEIKVIVFSLEDTEITTKNVSTVTTSDYSTTTEFKFFFIEDKLYTFRTDYYQFIDSRSYYNPKYEIIVTENDKLLYQGVIISQNQKGLIEYISRDTQRWLHSSDVLSLDELVIEKR</sequence>
<dbReference type="EMBL" id="SMAL01000009">
    <property type="protein sequence ID" value="TCT13111.1"/>
    <property type="molecule type" value="Genomic_DNA"/>
</dbReference>
<accession>A0A4R3MH11</accession>
<reference evidence="1 2" key="1">
    <citation type="submission" date="2019-03" db="EMBL/GenBank/DDBJ databases">
        <title>Genomic Encyclopedia of Type Strains, Phase IV (KMG-IV): sequencing the most valuable type-strain genomes for metagenomic binning, comparative biology and taxonomic classification.</title>
        <authorList>
            <person name="Goeker M."/>
        </authorList>
    </citation>
    <scope>NUCLEOTIDE SEQUENCE [LARGE SCALE GENOMIC DNA]</scope>
    <source>
        <strain evidence="1 2">DSM 24629</strain>
    </source>
</reference>
<protein>
    <submittedName>
        <fullName evidence="1">Uncharacterized protein</fullName>
    </submittedName>
</protein>
<name>A0A4R3MH11_9FIRM</name>
<evidence type="ECO:0000313" key="1">
    <source>
        <dbReference type="EMBL" id="TCT13111.1"/>
    </source>
</evidence>
<dbReference type="OrthoDB" id="2066127at2"/>
<evidence type="ECO:0000313" key="2">
    <source>
        <dbReference type="Proteomes" id="UP000294902"/>
    </source>
</evidence>
<dbReference type="AlphaFoldDB" id="A0A4R3MH11"/>
<proteinExistence type="predicted"/>
<comment type="caution">
    <text evidence="1">The sequence shown here is derived from an EMBL/GenBank/DDBJ whole genome shotgun (WGS) entry which is preliminary data.</text>
</comment>
<dbReference type="Proteomes" id="UP000294902">
    <property type="component" value="Unassembled WGS sequence"/>
</dbReference>
<organism evidence="1 2">
    <name type="scientific">Natranaerovirga pectinivora</name>
    <dbReference type="NCBI Taxonomy" id="682400"/>
    <lineage>
        <taxon>Bacteria</taxon>
        <taxon>Bacillati</taxon>
        <taxon>Bacillota</taxon>
        <taxon>Clostridia</taxon>
        <taxon>Lachnospirales</taxon>
        <taxon>Natranaerovirgaceae</taxon>
        <taxon>Natranaerovirga</taxon>
    </lineage>
</organism>
<gene>
    <name evidence="1" type="ORF">EDC18_10974</name>
</gene>
<keyword evidence="2" id="KW-1185">Reference proteome</keyword>
<dbReference type="RefSeq" id="WP_132253429.1">
    <property type="nucleotide sequence ID" value="NZ_SMAL01000009.1"/>
</dbReference>